<comment type="caution">
    <text evidence="3">The sequence shown here is derived from an EMBL/GenBank/DDBJ whole genome shotgun (WGS) entry which is preliminary data.</text>
</comment>
<keyword evidence="5" id="KW-1185">Reference proteome</keyword>
<accession>A0A2A2JJV6</accession>
<evidence type="ECO:0000256" key="1">
    <source>
        <dbReference type="SAM" id="MobiDB-lite"/>
    </source>
</evidence>
<dbReference type="EMBL" id="LIAE01007064">
    <property type="protein sequence ID" value="PAV82353.1"/>
    <property type="molecule type" value="Genomic_DNA"/>
</dbReference>
<proteinExistence type="predicted"/>
<evidence type="ECO:0000313" key="4">
    <source>
        <dbReference type="EMBL" id="PAV82353.1"/>
    </source>
</evidence>
<evidence type="ECO:0000256" key="2">
    <source>
        <dbReference type="SAM" id="Phobius"/>
    </source>
</evidence>
<evidence type="ECO:0000313" key="5">
    <source>
        <dbReference type="Proteomes" id="UP000218231"/>
    </source>
</evidence>
<dbReference type="OrthoDB" id="5818583at2759"/>
<gene>
    <name evidence="3" type="ORF">WR25_11508</name>
    <name evidence="4" type="ORF">WR25_16776</name>
</gene>
<keyword evidence="2" id="KW-1133">Transmembrane helix</keyword>
<organism evidence="3 5">
    <name type="scientific">Diploscapter pachys</name>
    <dbReference type="NCBI Taxonomy" id="2018661"/>
    <lineage>
        <taxon>Eukaryota</taxon>
        <taxon>Metazoa</taxon>
        <taxon>Ecdysozoa</taxon>
        <taxon>Nematoda</taxon>
        <taxon>Chromadorea</taxon>
        <taxon>Rhabditida</taxon>
        <taxon>Rhabditina</taxon>
        <taxon>Rhabditomorpha</taxon>
        <taxon>Rhabditoidea</taxon>
        <taxon>Rhabditidae</taxon>
        <taxon>Diploscapter</taxon>
    </lineage>
</organism>
<feature type="region of interest" description="Disordered" evidence="1">
    <location>
        <begin position="144"/>
        <end position="172"/>
    </location>
</feature>
<feature type="compositionally biased region" description="Basic and acidic residues" evidence="1">
    <location>
        <begin position="163"/>
        <end position="172"/>
    </location>
</feature>
<evidence type="ECO:0000313" key="3">
    <source>
        <dbReference type="EMBL" id="PAV62046.1"/>
    </source>
</evidence>
<dbReference type="AlphaFoldDB" id="A0A2A2JJV6"/>
<reference evidence="3 5" key="1">
    <citation type="journal article" date="2017" name="Curr. Biol.">
        <title>Genome architecture and evolution of a unichromosomal asexual nematode.</title>
        <authorList>
            <person name="Fradin H."/>
            <person name="Zegar C."/>
            <person name="Gutwein M."/>
            <person name="Lucas J."/>
            <person name="Kovtun M."/>
            <person name="Corcoran D."/>
            <person name="Baugh L.R."/>
            <person name="Kiontke K."/>
            <person name="Gunsalus K."/>
            <person name="Fitch D.H."/>
            <person name="Piano F."/>
        </authorList>
    </citation>
    <scope>NUCLEOTIDE SEQUENCE [LARGE SCALE GENOMIC DNA]</scope>
    <source>
        <strain evidence="3">PF1309</strain>
    </source>
</reference>
<feature type="transmembrane region" description="Helical" evidence="2">
    <location>
        <begin position="100"/>
        <end position="125"/>
    </location>
</feature>
<sequence length="172" mass="19472">MAAYQGNRWDGLGPGQGGRQFDPNGQPIAPGSAGFVSIPNNFVRSGLIDRQVNTIDPSYYDCIYGVANTGQQVIERCYKDIGCCANGCCDNDSWHTKYGWAVALIVIFCALVIIAFVVWLIVWLINRSKDKQLKRQYYATEETYSQMPTPQPTYPPEQYSFEPPHHRDGYRY</sequence>
<protein>
    <recommendedName>
        <fullName evidence="6">CX domain-containing protein</fullName>
    </recommendedName>
</protein>
<keyword evidence="2" id="KW-0812">Transmembrane</keyword>
<evidence type="ECO:0008006" key="6">
    <source>
        <dbReference type="Google" id="ProtNLM"/>
    </source>
</evidence>
<dbReference type="Proteomes" id="UP000218231">
    <property type="component" value="Unassembled WGS sequence"/>
</dbReference>
<name>A0A2A2JJV6_9BILA</name>
<dbReference type="EMBL" id="LIAE01010387">
    <property type="protein sequence ID" value="PAV62046.1"/>
    <property type="molecule type" value="Genomic_DNA"/>
</dbReference>
<keyword evidence="2" id="KW-0472">Membrane</keyword>